<dbReference type="Proteomes" id="UP000758603">
    <property type="component" value="Unassembled WGS sequence"/>
</dbReference>
<dbReference type="RefSeq" id="XP_045957022.1">
    <property type="nucleotide sequence ID" value="XM_046096069.1"/>
</dbReference>
<dbReference type="AlphaFoldDB" id="A0A9P8UIL6"/>
<dbReference type="PROSITE" id="PS00463">
    <property type="entry name" value="ZN2_CY6_FUNGAL_1"/>
    <property type="match status" value="1"/>
</dbReference>
<dbReference type="GeneID" id="70124962"/>
<accession>A0A9P8UIL6</accession>
<organism evidence="9 10">
    <name type="scientific">Truncatella angustata</name>
    <dbReference type="NCBI Taxonomy" id="152316"/>
    <lineage>
        <taxon>Eukaryota</taxon>
        <taxon>Fungi</taxon>
        <taxon>Dikarya</taxon>
        <taxon>Ascomycota</taxon>
        <taxon>Pezizomycotina</taxon>
        <taxon>Sordariomycetes</taxon>
        <taxon>Xylariomycetidae</taxon>
        <taxon>Amphisphaeriales</taxon>
        <taxon>Sporocadaceae</taxon>
        <taxon>Truncatella</taxon>
    </lineage>
</organism>
<protein>
    <recommendedName>
        <fullName evidence="8">Zn(2)-C6 fungal-type domain-containing protein</fullName>
    </recommendedName>
</protein>
<proteinExistence type="predicted"/>
<dbReference type="GO" id="GO:0008270">
    <property type="term" value="F:zinc ion binding"/>
    <property type="evidence" value="ECO:0007669"/>
    <property type="project" value="InterPro"/>
</dbReference>
<dbReference type="InterPro" id="IPR052360">
    <property type="entry name" value="Transcr_Regulatory_Proteins"/>
</dbReference>
<comment type="caution">
    <text evidence="9">The sequence shown here is derived from an EMBL/GenBank/DDBJ whole genome shotgun (WGS) entry which is preliminary data.</text>
</comment>
<keyword evidence="1" id="KW-0479">Metal-binding</keyword>
<evidence type="ECO:0000256" key="3">
    <source>
        <dbReference type="ARBA" id="ARBA00023015"/>
    </source>
</evidence>
<dbReference type="PANTHER" id="PTHR36206:SF13">
    <property type="entry name" value="TRANSCRIPTIONAL REGULATORY PROTEIN MOC3"/>
    <property type="match status" value="1"/>
</dbReference>
<reference evidence="9" key="1">
    <citation type="journal article" date="2021" name="Nat. Commun.">
        <title>Genetic determinants of endophytism in the Arabidopsis root mycobiome.</title>
        <authorList>
            <person name="Mesny F."/>
            <person name="Miyauchi S."/>
            <person name="Thiergart T."/>
            <person name="Pickel B."/>
            <person name="Atanasova L."/>
            <person name="Karlsson M."/>
            <person name="Huettel B."/>
            <person name="Barry K.W."/>
            <person name="Haridas S."/>
            <person name="Chen C."/>
            <person name="Bauer D."/>
            <person name="Andreopoulos W."/>
            <person name="Pangilinan J."/>
            <person name="LaButti K."/>
            <person name="Riley R."/>
            <person name="Lipzen A."/>
            <person name="Clum A."/>
            <person name="Drula E."/>
            <person name="Henrissat B."/>
            <person name="Kohler A."/>
            <person name="Grigoriev I.V."/>
            <person name="Martin F.M."/>
            <person name="Hacquard S."/>
        </authorList>
    </citation>
    <scope>NUCLEOTIDE SEQUENCE</scope>
    <source>
        <strain evidence="9">MPI-SDFR-AT-0073</strain>
    </source>
</reference>
<dbReference type="GO" id="GO:0000981">
    <property type="term" value="F:DNA-binding transcription factor activity, RNA polymerase II-specific"/>
    <property type="evidence" value="ECO:0007669"/>
    <property type="project" value="InterPro"/>
</dbReference>
<dbReference type="InterPro" id="IPR001138">
    <property type="entry name" value="Zn2Cys6_DnaBD"/>
</dbReference>
<sequence length="552" mass="62231">MVRTVDNLPHSQSMKRRRARAPRVRTGCKTCKIRHLKCDEAKPTCHRCCQDRVKCDGYDLLPQTSVTHHEGHPEYNTIQLVRPIQSLPTDTQDLYFNHAVQYTIQDLTDSTISTSFWTDSLPRSLSQIEATRYALVALAAAHIDFLTQRTDNYNAAAAAKHERFVVLHYNLAIRHLQPLLSKATPEDAEAALACCILFICLENVRGRYAESLKHLQSGVNLLVSLLVPDSQRHSLTTRKGRLPVALHQAISSTGQRKRTIDHIAVLFSRLSLETHILTDNEVVSLTTISRVSGELGGAEFCPSKPIMTLDAARDELHSFEIAHDIFYQQTYSSIKSRASYANGRPRQQPECFLTLFSENDKAIYQQIYQQFWQWSARFDQYMVECASYSRPSKDLSDASKIRLLQKTWIAILDEEPWTFSGQSTTALGVLDELLPDVESIIDLRGPSSRRLFTFGADVVPYITLAGCLTEDLGLLQRIIRVLKLLDRREGLWDSRDIAEIFEASITARAELGVNIRRSNGGILHMAKSLSAMNIPSISPNNSIALLARNIEL</sequence>
<keyword evidence="6" id="KW-0539">Nucleus</keyword>
<dbReference type="SUPFAM" id="SSF57701">
    <property type="entry name" value="Zn2/Cys6 DNA-binding domain"/>
    <property type="match status" value="1"/>
</dbReference>
<keyword evidence="10" id="KW-1185">Reference proteome</keyword>
<dbReference type="InterPro" id="IPR036864">
    <property type="entry name" value="Zn2-C6_fun-type_DNA-bd_sf"/>
</dbReference>
<evidence type="ECO:0000256" key="4">
    <source>
        <dbReference type="ARBA" id="ARBA00023125"/>
    </source>
</evidence>
<gene>
    <name evidence="9" type="ORF">BKA67DRAFT_300585</name>
</gene>
<feature type="region of interest" description="Disordered" evidence="7">
    <location>
        <begin position="1"/>
        <end position="21"/>
    </location>
</feature>
<dbReference type="CDD" id="cd00067">
    <property type="entry name" value="GAL4"/>
    <property type="match status" value="1"/>
</dbReference>
<evidence type="ECO:0000256" key="1">
    <source>
        <dbReference type="ARBA" id="ARBA00022723"/>
    </source>
</evidence>
<evidence type="ECO:0000256" key="7">
    <source>
        <dbReference type="SAM" id="MobiDB-lite"/>
    </source>
</evidence>
<keyword evidence="2" id="KW-0862">Zinc</keyword>
<dbReference type="GO" id="GO:0003677">
    <property type="term" value="F:DNA binding"/>
    <property type="evidence" value="ECO:0007669"/>
    <property type="project" value="UniProtKB-KW"/>
</dbReference>
<dbReference type="PANTHER" id="PTHR36206">
    <property type="entry name" value="ASPERCRYPTIN BIOSYNTHESIS CLUSTER-SPECIFIC TRANSCRIPTION REGULATOR ATNN-RELATED"/>
    <property type="match status" value="1"/>
</dbReference>
<dbReference type="PROSITE" id="PS50048">
    <property type="entry name" value="ZN2_CY6_FUNGAL_2"/>
    <property type="match status" value="1"/>
</dbReference>
<evidence type="ECO:0000256" key="6">
    <source>
        <dbReference type="ARBA" id="ARBA00023242"/>
    </source>
</evidence>
<keyword evidence="4" id="KW-0238">DNA-binding</keyword>
<evidence type="ECO:0000256" key="2">
    <source>
        <dbReference type="ARBA" id="ARBA00022833"/>
    </source>
</evidence>
<evidence type="ECO:0000313" key="9">
    <source>
        <dbReference type="EMBL" id="KAH6652745.1"/>
    </source>
</evidence>
<evidence type="ECO:0000259" key="8">
    <source>
        <dbReference type="PROSITE" id="PS50048"/>
    </source>
</evidence>
<evidence type="ECO:0000256" key="5">
    <source>
        <dbReference type="ARBA" id="ARBA00023163"/>
    </source>
</evidence>
<keyword evidence="3" id="KW-0805">Transcription regulation</keyword>
<keyword evidence="5" id="KW-0804">Transcription</keyword>
<dbReference type="Pfam" id="PF00172">
    <property type="entry name" value="Zn_clus"/>
    <property type="match status" value="1"/>
</dbReference>
<dbReference type="EMBL" id="JAGPXC010000005">
    <property type="protein sequence ID" value="KAH6652745.1"/>
    <property type="molecule type" value="Genomic_DNA"/>
</dbReference>
<dbReference type="SMART" id="SM00066">
    <property type="entry name" value="GAL4"/>
    <property type="match status" value="1"/>
</dbReference>
<dbReference type="Gene3D" id="4.10.240.10">
    <property type="entry name" value="Zn(2)-C6 fungal-type DNA-binding domain"/>
    <property type="match status" value="1"/>
</dbReference>
<dbReference type="OrthoDB" id="2593732at2759"/>
<name>A0A9P8UIL6_9PEZI</name>
<evidence type="ECO:0000313" key="10">
    <source>
        <dbReference type="Proteomes" id="UP000758603"/>
    </source>
</evidence>
<feature type="domain" description="Zn(2)-C6 fungal-type" evidence="8">
    <location>
        <begin position="27"/>
        <end position="55"/>
    </location>
</feature>